<reference evidence="9" key="1">
    <citation type="submission" date="2020-10" db="EMBL/GenBank/DDBJ databases">
        <authorList>
            <person name="Gilroy R."/>
        </authorList>
    </citation>
    <scope>NUCLEOTIDE SEQUENCE</scope>
    <source>
        <strain evidence="9">CHK176-6737</strain>
    </source>
</reference>
<evidence type="ECO:0000256" key="3">
    <source>
        <dbReference type="ARBA" id="ARBA00012756"/>
    </source>
</evidence>
<evidence type="ECO:0000313" key="9">
    <source>
        <dbReference type="EMBL" id="HIU69771.1"/>
    </source>
</evidence>
<accession>A0A9D1SPN4</accession>
<dbReference type="GO" id="GO:0005990">
    <property type="term" value="P:lactose catabolic process"/>
    <property type="evidence" value="ECO:0007669"/>
    <property type="project" value="TreeGrafter"/>
</dbReference>
<dbReference type="InterPro" id="IPR006104">
    <property type="entry name" value="Glyco_hydro_2_N"/>
</dbReference>
<dbReference type="PANTHER" id="PTHR46323:SF2">
    <property type="entry name" value="BETA-GALACTOSIDASE"/>
    <property type="match status" value="1"/>
</dbReference>
<dbReference type="Proteomes" id="UP000824125">
    <property type="component" value="Unassembled WGS sequence"/>
</dbReference>
<dbReference type="InterPro" id="IPR006101">
    <property type="entry name" value="Glyco_hydro_2"/>
</dbReference>
<comment type="similarity">
    <text evidence="2 7">Belongs to the glycosyl hydrolase 2 family.</text>
</comment>
<dbReference type="InterPro" id="IPR008979">
    <property type="entry name" value="Galactose-bd-like_sf"/>
</dbReference>
<evidence type="ECO:0000256" key="7">
    <source>
        <dbReference type="RuleBase" id="RU361154"/>
    </source>
</evidence>
<dbReference type="InterPro" id="IPR006102">
    <property type="entry name" value="Ig-like_GH2"/>
</dbReference>
<dbReference type="SUPFAM" id="SSF74650">
    <property type="entry name" value="Galactose mutarotase-like"/>
    <property type="match status" value="1"/>
</dbReference>
<proteinExistence type="inferred from homology"/>
<protein>
    <recommendedName>
        <fullName evidence="3 7">Beta-galactosidase</fullName>
        <ecNumber evidence="3 7">3.2.1.23</ecNumber>
    </recommendedName>
    <alternativeName>
        <fullName evidence="6 7">Lactase</fullName>
    </alternativeName>
</protein>
<dbReference type="SMART" id="SM01038">
    <property type="entry name" value="Bgal_small_N"/>
    <property type="match status" value="1"/>
</dbReference>
<dbReference type="PANTHER" id="PTHR46323">
    <property type="entry name" value="BETA-GALACTOSIDASE"/>
    <property type="match status" value="1"/>
</dbReference>
<dbReference type="Gene3D" id="2.70.98.10">
    <property type="match status" value="1"/>
</dbReference>
<dbReference type="InterPro" id="IPR036156">
    <property type="entry name" value="Beta-gal/glucu_dom_sf"/>
</dbReference>
<evidence type="ECO:0000256" key="4">
    <source>
        <dbReference type="ARBA" id="ARBA00022801"/>
    </source>
</evidence>
<dbReference type="GO" id="GO:0030246">
    <property type="term" value="F:carbohydrate binding"/>
    <property type="evidence" value="ECO:0007669"/>
    <property type="project" value="InterPro"/>
</dbReference>
<dbReference type="SUPFAM" id="SSF49303">
    <property type="entry name" value="beta-Galactosidase/glucuronidase domain"/>
    <property type="match status" value="2"/>
</dbReference>
<dbReference type="InterPro" id="IPR050347">
    <property type="entry name" value="Bact_Beta-galactosidase"/>
</dbReference>
<sequence length="1011" mass="115634">MERNFIDGYSEWQSNPEIVGVNKMPQHATFMPYGDFELAKACDRYASDRVKLLNGKWKFKLYKNYAYRPTDFAQPHYDSHNWDSIRVPGSWQLQGYDFPQYANVRYPWESHEDICPPNAPTKYNPVGCYIKRIYINEATASKRVVLCFEGVESAFYLYINGERVGYSESSFNRAEFDITRFLKVGSNVIAVEVYRWCTGSWLECQDMWRLSGIFRDVYIYTTQREYIRDFEISAQPTELRDDGSLNVHIMVNGSYELLSVDMAVYDEDGQTVGLDSCYVDENLRANMKAIIAGARLWSAEHPHLYTVVLTLKSDGVPIEYVSSKFGFRKIEIKEGILLLNGKRLVLKGTNRHEFTCDGGHYVSEKVMLEDIKRMKDNNINAVRTSHYPNCPRWYELCDEYGLYVIDENNMETHGTGWSTIIGCPQLPASRHEWEKACMERIRSLYHRDKNHACVIAWSLGNESLGGTNVKKMYDWLKAQDSTRIIHYECYRDPNEKIYSDVYSRMYARPEECEAYATSESHPRPMILCEFTHAMGNSCGSTAEYTRLWDLYDCLQGGFVWDWVDQAILTETPGGTKYLGYGGDFGDKPNDGNFCGNGLLLADRRVTPKLYEIKRLYQNVDFTAIDAERGQIELKNKYLFTNLNAFTLRWQQFSKDGVFRSGETTVDLEPGEKTVVDLELSRATNSEYYLNLSLVAPGLLCEENVVAAAQFVINEFENAYYEPEPLDELIVADTYGSLRVMGGKMSVRFNRRNSCLAGITVNGEELLAGEMRLNFWRALTDNDRGARVGARLGMWKYAGEAPNTTFNIESYHVFDEGRKVIISVTAKIYTEPVSAASLIFTVTSAGMQIDYTFNPNPALPEVPEVSLLFPLSGVFDKVRYLGRGPFDNYIDRDSAADIGLYTEKIDSMYVDYLKPQECGNRTGVRSAVLTGGKKRLAFSASTQVEMNVSRWLPDELERAPHGYELPQGNKTVLRVICRQQGVGGYDSWGAEPNEIYKIKTDKPYRLLFKIDF</sequence>
<evidence type="ECO:0000256" key="1">
    <source>
        <dbReference type="ARBA" id="ARBA00001412"/>
    </source>
</evidence>
<dbReference type="Pfam" id="PF02836">
    <property type="entry name" value="Glyco_hydro_2_C"/>
    <property type="match status" value="1"/>
</dbReference>
<dbReference type="AlphaFoldDB" id="A0A9D1SPN4"/>
<dbReference type="InterPro" id="IPR004199">
    <property type="entry name" value="B-gal_small/dom_5"/>
</dbReference>
<comment type="catalytic activity">
    <reaction evidence="1 7">
        <text>Hydrolysis of terminal non-reducing beta-D-galactose residues in beta-D-galactosides.</text>
        <dbReference type="EC" id="3.2.1.23"/>
    </reaction>
</comment>
<dbReference type="InterPro" id="IPR006103">
    <property type="entry name" value="Glyco_hydro_2_cat"/>
</dbReference>
<dbReference type="SUPFAM" id="SSF51445">
    <property type="entry name" value="(Trans)glycosidases"/>
    <property type="match status" value="1"/>
</dbReference>
<dbReference type="EC" id="3.2.1.23" evidence="3 7"/>
<dbReference type="InterPro" id="IPR023230">
    <property type="entry name" value="Glyco_hydro_2_CS"/>
</dbReference>
<dbReference type="SUPFAM" id="SSF49785">
    <property type="entry name" value="Galactose-binding domain-like"/>
    <property type="match status" value="1"/>
</dbReference>
<dbReference type="Pfam" id="PF02837">
    <property type="entry name" value="Glyco_hydro_2_N"/>
    <property type="match status" value="1"/>
</dbReference>
<gene>
    <name evidence="9" type="ORF">IAD23_07440</name>
</gene>
<dbReference type="Gene3D" id="2.60.40.10">
    <property type="entry name" value="Immunoglobulins"/>
    <property type="match status" value="2"/>
</dbReference>
<dbReference type="Pfam" id="PF02929">
    <property type="entry name" value="Bgal_small_N"/>
    <property type="match status" value="1"/>
</dbReference>
<dbReference type="Gene3D" id="3.20.20.80">
    <property type="entry name" value="Glycosidases"/>
    <property type="match status" value="1"/>
</dbReference>
<evidence type="ECO:0000256" key="6">
    <source>
        <dbReference type="ARBA" id="ARBA00032230"/>
    </source>
</evidence>
<dbReference type="GO" id="GO:0004565">
    <property type="term" value="F:beta-galactosidase activity"/>
    <property type="evidence" value="ECO:0007669"/>
    <property type="project" value="UniProtKB-EC"/>
</dbReference>
<evidence type="ECO:0000256" key="2">
    <source>
        <dbReference type="ARBA" id="ARBA00007401"/>
    </source>
</evidence>
<dbReference type="GO" id="GO:0009341">
    <property type="term" value="C:beta-galactosidase complex"/>
    <property type="evidence" value="ECO:0007669"/>
    <property type="project" value="InterPro"/>
</dbReference>
<keyword evidence="5 7" id="KW-0326">Glycosidase</keyword>
<dbReference type="PRINTS" id="PR00132">
    <property type="entry name" value="GLHYDRLASE2"/>
</dbReference>
<organism evidence="9 10">
    <name type="scientific">Candidatus Scybalenecus merdavium</name>
    <dbReference type="NCBI Taxonomy" id="2840939"/>
    <lineage>
        <taxon>Bacteria</taxon>
        <taxon>Bacillati</taxon>
        <taxon>Bacillota</taxon>
        <taxon>Clostridia</taxon>
        <taxon>Eubacteriales</taxon>
        <taxon>Oscillospiraceae</taxon>
        <taxon>Oscillospiraceae incertae sedis</taxon>
        <taxon>Candidatus Scybalenecus</taxon>
    </lineage>
</organism>
<dbReference type="InterPro" id="IPR011013">
    <property type="entry name" value="Gal_mutarotase_sf_dom"/>
</dbReference>
<dbReference type="Pfam" id="PF00703">
    <property type="entry name" value="Glyco_hydro_2"/>
    <property type="match status" value="1"/>
</dbReference>
<dbReference type="InterPro" id="IPR014718">
    <property type="entry name" value="GH-type_carb-bd"/>
</dbReference>
<dbReference type="InterPro" id="IPR017853">
    <property type="entry name" value="GH"/>
</dbReference>
<evidence type="ECO:0000313" key="10">
    <source>
        <dbReference type="Proteomes" id="UP000824125"/>
    </source>
</evidence>
<feature type="domain" description="Beta galactosidase small chain/" evidence="8">
    <location>
        <begin position="738"/>
        <end position="1010"/>
    </location>
</feature>
<dbReference type="InterPro" id="IPR013783">
    <property type="entry name" value="Ig-like_fold"/>
</dbReference>
<name>A0A9D1SPN4_9FIRM</name>
<keyword evidence="4 7" id="KW-0378">Hydrolase</keyword>
<dbReference type="EMBL" id="DVNM01000042">
    <property type="protein sequence ID" value="HIU69771.1"/>
    <property type="molecule type" value="Genomic_DNA"/>
</dbReference>
<dbReference type="Pfam" id="PF16353">
    <property type="entry name" value="LacZ_4"/>
    <property type="match status" value="1"/>
</dbReference>
<reference evidence="9" key="2">
    <citation type="journal article" date="2021" name="PeerJ">
        <title>Extensive microbial diversity within the chicken gut microbiome revealed by metagenomics and culture.</title>
        <authorList>
            <person name="Gilroy R."/>
            <person name="Ravi A."/>
            <person name="Getino M."/>
            <person name="Pursley I."/>
            <person name="Horton D.L."/>
            <person name="Alikhan N.F."/>
            <person name="Baker D."/>
            <person name="Gharbi K."/>
            <person name="Hall N."/>
            <person name="Watson M."/>
            <person name="Adriaenssens E.M."/>
            <person name="Foster-Nyarko E."/>
            <person name="Jarju S."/>
            <person name="Secka A."/>
            <person name="Antonio M."/>
            <person name="Oren A."/>
            <person name="Chaudhuri R.R."/>
            <person name="La Ragione R."/>
            <person name="Hildebrand F."/>
            <person name="Pallen M.J."/>
        </authorList>
    </citation>
    <scope>NUCLEOTIDE SEQUENCE</scope>
    <source>
        <strain evidence="9">CHK176-6737</strain>
    </source>
</reference>
<dbReference type="Gene3D" id="2.60.120.260">
    <property type="entry name" value="Galactose-binding domain-like"/>
    <property type="match status" value="1"/>
</dbReference>
<evidence type="ECO:0000259" key="8">
    <source>
        <dbReference type="SMART" id="SM01038"/>
    </source>
</evidence>
<evidence type="ECO:0000256" key="5">
    <source>
        <dbReference type="ARBA" id="ARBA00023295"/>
    </source>
</evidence>
<dbReference type="PROSITE" id="PS00719">
    <property type="entry name" value="GLYCOSYL_HYDROL_F2_1"/>
    <property type="match status" value="1"/>
</dbReference>
<comment type="caution">
    <text evidence="9">The sequence shown here is derived from an EMBL/GenBank/DDBJ whole genome shotgun (WGS) entry which is preliminary data.</text>
</comment>
<dbReference type="InterPro" id="IPR032312">
    <property type="entry name" value="LacZ_4"/>
</dbReference>